<organism evidence="2 6">
    <name type="scientific">Methanosarcina mazei</name>
    <name type="common">Methanosarcina frisia</name>
    <dbReference type="NCBI Taxonomy" id="2209"/>
    <lineage>
        <taxon>Archaea</taxon>
        <taxon>Methanobacteriati</taxon>
        <taxon>Methanobacteriota</taxon>
        <taxon>Stenosarchaea group</taxon>
        <taxon>Methanomicrobia</taxon>
        <taxon>Methanosarcinales</taxon>
        <taxon>Methanosarcinaceae</taxon>
        <taxon>Methanosarcina</taxon>
    </lineage>
</organism>
<reference evidence="4 5" key="1">
    <citation type="journal article" date="2015" name="ISME J.">
        <title>Genomic and phenotypic differentiation among Methanosarcina mazei populations from Columbia River sediment.</title>
        <authorList>
            <person name="Youngblut N.D."/>
            <person name="Wirth J.S."/>
            <person name="Henriksen J.R."/>
            <person name="Smith M."/>
            <person name="Simon H."/>
            <person name="Metcalf W.W."/>
            <person name="Whitaker R.J."/>
        </authorList>
    </citation>
    <scope>NUCLEOTIDE SEQUENCE [LARGE SCALE GENOMIC DNA]</scope>
    <source>
        <strain evidence="1 5">1.F.A.1A.3</strain>
        <strain evidence="2 6">1.F.A.1B.3</strain>
        <strain evidence="3 4">1.F.A.1B.4</strain>
    </source>
</reference>
<dbReference type="EMBL" id="JJQB01000132">
    <property type="protein sequence ID" value="KKH16174.1"/>
    <property type="molecule type" value="Genomic_DNA"/>
</dbReference>
<sequence>MALRNGKNIISNIYFDDFIAIAEDNIKNKNHEIISSLLRKRRNLKYLRIYPKSHKWHTNGKIGHSFNITRFCI</sequence>
<dbReference type="Proteomes" id="UP000034064">
    <property type="component" value="Unassembled WGS sequence"/>
</dbReference>
<dbReference type="AlphaFoldDB" id="A0A0F8MVD7"/>
<evidence type="ECO:0000313" key="5">
    <source>
        <dbReference type="Proteomes" id="UP000034064"/>
    </source>
</evidence>
<evidence type="ECO:0000313" key="3">
    <source>
        <dbReference type="EMBL" id="KKH17506.1"/>
    </source>
</evidence>
<gene>
    <name evidence="1" type="ORF">DU44_02300</name>
    <name evidence="2" type="ORF">DU48_01200</name>
    <name evidence="3" type="ORF">DU65_02325</name>
</gene>
<accession>A0A0F8MVD7</accession>
<proteinExistence type="predicted"/>
<name>A0A0F8MVD7_METMZ</name>
<evidence type="ECO:0000313" key="6">
    <source>
        <dbReference type="Proteomes" id="UP000034733"/>
    </source>
</evidence>
<protein>
    <submittedName>
        <fullName evidence="2">Uncharacterized protein</fullName>
    </submittedName>
</protein>
<dbReference type="Proteomes" id="UP000034733">
    <property type="component" value="Unassembled WGS sequence"/>
</dbReference>
<dbReference type="PATRIC" id="fig|2209.48.peg.468"/>
<evidence type="ECO:0000313" key="2">
    <source>
        <dbReference type="EMBL" id="KKH16174.1"/>
    </source>
</evidence>
<evidence type="ECO:0000313" key="4">
    <source>
        <dbReference type="Proteomes" id="UP000033987"/>
    </source>
</evidence>
<dbReference type="EMBL" id="JJQC01000141">
    <property type="protein sequence ID" value="KKH17506.1"/>
    <property type="molecule type" value="Genomic_DNA"/>
</dbReference>
<comment type="caution">
    <text evidence="2">The sequence shown here is derived from an EMBL/GenBank/DDBJ whole genome shotgun (WGS) entry which is preliminary data.</text>
</comment>
<dbReference type="Proteomes" id="UP000033987">
    <property type="component" value="Unassembled WGS sequence"/>
</dbReference>
<evidence type="ECO:0000313" key="1">
    <source>
        <dbReference type="EMBL" id="KKH14972.1"/>
    </source>
</evidence>
<dbReference type="EMBL" id="JJQA01000093">
    <property type="protein sequence ID" value="KKH14972.1"/>
    <property type="molecule type" value="Genomic_DNA"/>
</dbReference>